<keyword evidence="5" id="KW-1185">Reference proteome</keyword>
<dbReference type="InterPro" id="IPR051400">
    <property type="entry name" value="HAD-like_hydrolase"/>
</dbReference>
<evidence type="ECO:0000256" key="2">
    <source>
        <dbReference type="ARBA" id="ARBA00022801"/>
    </source>
</evidence>
<dbReference type="GO" id="GO:0044281">
    <property type="term" value="P:small molecule metabolic process"/>
    <property type="evidence" value="ECO:0007669"/>
    <property type="project" value="UniProtKB-ARBA"/>
</dbReference>
<evidence type="ECO:0000313" key="5">
    <source>
        <dbReference type="Proteomes" id="UP000322079"/>
    </source>
</evidence>
<dbReference type="SFLD" id="SFLDG01129">
    <property type="entry name" value="C1.5:_HAD__Beta-PGM__Phosphata"/>
    <property type="match status" value="1"/>
</dbReference>
<organism evidence="4 5">
    <name type="scientific">Chromobacterium paludis</name>
    <dbReference type="NCBI Taxonomy" id="2605945"/>
    <lineage>
        <taxon>Bacteria</taxon>
        <taxon>Pseudomonadati</taxon>
        <taxon>Pseudomonadota</taxon>
        <taxon>Betaproteobacteria</taxon>
        <taxon>Neisseriales</taxon>
        <taxon>Chromobacteriaceae</taxon>
        <taxon>Chromobacterium</taxon>
    </lineage>
</organism>
<dbReference type="KEGG" id="chrm:FYK34_16005"/>
<reference evidence="4 5" key="1">
    <citation type="submission" date="2019-08" db="EMBL/GenBank/DDBJ databases">
        <title>Chromobacterium paludis, a novel bacterium isolated from a Maryland marsh pond.</title>
        <authorList>
            <person name="Blackburn M.B."/>
            <person name="Gundersen-Rindal D.E."/>
        </authorList>
    </citation>
    <scope>NUCLEOTIDE SEQUENCE [LARGE SCALE GENOMIC DNA]</scope>
    <source>
        <strain evidence="5">IIBBL 257-1</strain>
    </source>
</reference>
<evidence type="ECO:0000256" key="1">
    <source>
        <dbReference type="ARBA" id="ARBA00001946"/>
    </source>
</evidence>
<name>A0A5C1DLN7_9NEIS</name>
<dbReference type="NCBIfam" id="TIGR01549">
    <property type="entry name" value="HAD-SF-IA-v1"/>
    <property type="match status" value="1"/>
</dbReference>
<dbReference type="EMBL" id="CP043473">
    <property type="protein sequence ID" value="QEL56959.1"/>
    <property type="molecule type" value="Genomic_DNA"/>
</dbReference>
<dbReference type="PRINTS" id="PR00413">
    <property type="entry name" value="HADHALOGNASE"/>
</dbReference>
<proteinExistence type="predicted"/>
<dbReference type="SFLD" id="SFLDS00003">
    <property type="entry name" value="Haloacid_Dehalogenase"/>
    <property type="match status" value="1"/>
</dbReference>
<evidence type="ECO:0000256" key="3">
    <source>
        <dbReference type="ARBA" id="ARBA00022842"/>
    </source>
</evidence>
<dbReference type="RefSeq" id="WP_149298118.1">
    <property type="nucleotide sequence ID" value="NZ_CP043473.1"/>
</dbReference>
<accession>A0A5C1DLN7</accession>
<dbReference type="InterPro" id="IPR006439">
    <property type="entry name" value="HAD-SF_hydro_IA"/>
</dbReference>
<protein>
    <submittedName>
        <fullName evidence="4">HAD family hydrolase</fullName>
    </submittedName>
</protein>
<dbReference type="SUPFAM" id="SSF56784">
    <property type="entry name" value="HAD-like"/>
    <property type="match status" value="1"/>
</dbReference>
<dbReference type="Pfam" id="PF00702">
    <property type="entry name" value="Hydrolase"/>
    <property type="match status" value="1"/>
</dbReference>
<dbReference type="InterPro" id="IPR036412">
    <property type="entry name" value="HAD-like_sf"/>
</dbReference>
<dbReference type="GO" id="GO:0016787">
    <property type="term" value="F:hydrolase activity"/>
    <property type="evidence" value="ECO:0007669"/>
    <property type="project" value="UniProtKB-KW"/>
</dbReference>
<dbReference type="AlphaFoldDB" id="A0A5C1DLN7"/>
<keyword evidence="2 4" id="KW-0378">Hydrolase</keyword>
<dbReference type="Gene3D" id="3.40.50.1000">
    <property type="entry name" value="HAD superfamily/HAD-like"/>
    <property type="match status" value="1"/>
</dbReference>
<sequence length="240" mass="26134">MTLPQAVFFDLDNTLVHRNDSIDLYALQFWRDFDHAIASGGAEQAAQVIKRCDNGGYLPAGSPFVSIKQAVSHGLKTEIAWRQEVEQDALLAHWERYNAVCTAAMPGAAEAVAYLRENGVRIGVISNGSHRTRLEKVACLPFASAIELTVSSESAGASKPDAAIFRLAAEALGVPLESCWYVGDHPFNDVLGASRAGMMPVWLSGFHAWPEGEAMAYRQISSLEHLAGRMAAVPVRYLFE</sequence>
<dbReference type="PANTHER" id="PTHR46470">
    <property type="entry name" value="N-ACYLNEURAMINATE-9-PHOSPHATASE"/>
    <property type="match status" value="1"/>
</dbReference>
<dbReference type="InterPro" id="IPR023214">
    <property type="entry name" value="HAD_sf"/>
</dbReference>
<keyword evidence="3" id="KW-0460">Magnesium</keyword>
<dbReference type="Gene3D" id="1.20.120.710">
    <property type="entry name" value="Haloacid dehalogenase hydrolase-like domain"/>
    <property type="match status" value="1"/>
</dbReference>
<evidence type="ECO:0000313" key="4">
    <source>
        <dbReference type="EMBL" id="QEL56959.1"/>
    </source>
</evidence>
<gene>
    <name evidence="4" type="ORF">FYK34_16005</name>
</gene>
<comment type="cofactor">
    <cofactor evidence="1">
        <name>Mg(2+)</name>
        <dbReference type="ChEBI" id="CHEBI:18420"/>
    </cofactor>
</comment>
<dbReference type="Proteomes" id="UP000322079">
    <property type="component" value="Chromosome"/>
</dbReference>